<feature type="transmembrane region" description="Helical" evidence="1">
    <location>
        <begin position="104"/>
        <end position="127"/>
    </location>
</feature>
<dbReference type="HOGENOM" id="CLU_103448_0_0_1"/>
<accession>A0A0C3EAA0</accession>
<keyword evidence="3" id="KW-1185">Reference proteome</keyword>
<organism evidence="2 3">
    <name type="scientific">Scleroderma citrinum Foug A</name>
    <dbReference type="NCBI Taxonomy" id="1036808"/>
    <lineage>
        <taxon>Eukaryota</taxon>
        <taxon>Fungi</taxon>
        <taxon>Dikarya</taxon>
        <taxon>Basidiomycota</taxon>
        <taxon>Agaricomycotina</taxon>
        <taxon>Agaricomycetes</taxon>
        <taxon>Agaricomycetidae</taxon>
        <taxon>Boletales</taxon>
        <taxon>Sclerodermatineae</taxon>
        <taxon>Sclerodermataceae</taxon>
        <taxon>Scleroderma</taxon>
    </lineage>
</organism>
<dbReference type="InParanoid" id="A0A0C3EAA0"/>
<dbReference type="OrthoDB" id="3358294at2759"/>
<evidence type="ECO:0008006" key="4">
    <source>
        <dbReference type="Google" id="ProtNLM"/>
    </source>
</evidence>
<dbReference type="Proteomes" id="UP000053989">
    <property type="component" value="Unassembled WGS sequence"/>
</dbReference>
<proteinExistence type="predicted"/>
<keyword evidence="1" id="KW-0472">Membrane</keyword>
<dbReference type="AlphaFoldDB" id="A0A0C3EAA0"/>
<name>A0A0C3EAA0_9AGAM</name>
<evidence type="ECO:0000313" key="3">
    <source>
        <dbReference type="Proteomes" id="UP000053989"/>
    </source>
</evidence>
<keyword evidence="1" id="KW-0812">Transmembrane</keyword>
<dbReference type="EMBL" id="KN822026">
    <property type="protein sequence ID" value="KIM64916.1"/>
    <property type="molecule type" value="Genomic_DNA"/>
</dbReference>
<evidence type="ECO:0000256" key="1">
    <source>
        <dbReference type="SAM" id="Phobius"/>
    </source>
</evidence>
<sequence>MNTICTVVGQWQHASTDIDLEAQTVTGTHALVALPTLPPSARSAAAPTRTPVHDRAMSHSESDPVDDFFGVTRPRATHESRHDSGSELPAYDVAPREPPTLAMYLFKFGFLFPPFWIMGAIILLSPLKAPADFEPSKSDAERQELVQLIRSTELKWAKRSAWALLAFIVSLGVICGIVAAVVKNSS</sequence>
<evidence type="ECO:0000313" key="2">
    <source>
        <dbReference type="EMBL" id="KIM64916.1"/>
    </source>
</evidence>
<protein>
    <recommendedName>
        <fullName evidence="4">Transmembrane protein</fullName>
    </recommendedName>
</protein>
<reference evidence="2 3" key="1">
    <citation type="submission" date="2014-04" db="EMBL/GenBank/DDBJ databases">
        <authorList>
            <consortium name="DOE Joint Genome Institute"/>
            <person name="Kuo A."/>
            <person name="Kohler A."/>
            <person name="Nagy L.G."/>
            <person name="Floudas D."/>
            <person name="Copeland A."/>
            <person name="Barry K.W."/>
            <person name="Cichocki N."/>
            <person name="Veneault-Fourrey C."/>
            <person name="LaButti K."/>
            <person name="Lindquist E.A."/>
            <person name="Lipzen A."/>
            <person name="Lundell T."/>
            <person name="Morin E."/>
            <person name="Murat C."/>
            <person name="Sun H."/>
            <person name="Tunlid A."/>
            <person name="Henrissat B."/>
            <person name="Grigoriev I.V."/>
            <person name="Hibbett D.S."/>
            <person name="Martin F."/>
            <person name="Nordberg H.P."/>
            <person name="Cantor M.N."/>
            <person name="Hua S.X."/>
        </authorList>
    </citation>
    <scope>NUCLEOTIDE SEQUENCE [LARGE SCALE GENOMIC DNA]</scope>
    <source>
        <strain evidence="2 3">Foug A</strain>
    </source>
</reference>
<reference evidence="3" key="2">
    <citation type="submission" date="2015-01" db="EMBL/GenBank/DDBJ databases">
        <title>Evolutionary Origins and Diversification of the Mycorrhizal Mutualists.</title>
        <authorList>
            <consortium name="DOE Joint Genome Institute"/>
            <consortium name="Mycorrhizal Genomics Consortium"/>
            <person name="Kohler A."/>
            <person name="Kuo A."/>
            <person name="Nagy L.G."/>
            <person name="Floudas D."/>
            <person name="Copeland A."/>
            <person name="Barry K.W."/>
            <person name="Cichocki N."/>
            <person name="Veneault-Fourrey C."/>
            <person name="LaButti K."/>
            <person name="Lindquist E.A."/>
            <person name="Lipzen A."/>
            <person name="Lundell T."/>
            <person name="Morin E."/>
            <person name="Murat C."/>
            <person name="Riley R."/>
            <person name="Ohm R."/>
            <person name="Sun H."/>
            <person name="Tunlid A."/>
            <person name="Henrissat B."/>
            <person name="Grigoriev I.V."/>
            <person name="Hibbett D.S."/>
            <person name="Martin F."/>
        </authorList>
    </citation>
    <scope>NUCLEOTIDE SEQUENCE [LARGE SCALE GENOMIC DNA]</scope>
    <source>
        <strain evidence="3">Foug A</strain>
    </source>
</reference>
<keyword evidence="1" id="KW-1133">Transmembrane helix</keyword>
<gene>
    <name evidence="2" type="ORF">SCLCIDRAFT_114255</name>
</gene>
<feature type="transmembrane region" description="Helical" evidence="1">
    <location>
        <begin position="161"/>
        <end position="182"/>
    </location>
</feature>